<dbReference type="Proteomes" id="UP000594262">
    <property type="component" value="Unplaced"/>
</dbReference>
<feature type="compositionally biased region" description="Polar residues" evidence="5">
    <location>
        <begin position="385"/>
        <end position="397"/>
    </location>
</feature>
<feature type="domain" description="VHS" evidence="6">
    <location>
        <begin position="21"/>
        <end position="154"/>
    </location>
</feature>
<feature type="compositionally biased region" description="Basic and acidic residues" evidence="5">
    <location>
        <begin position="451"/>
        <end position="464"/>
    </location>
</feature>
<feature type="compositionally biased region" description="Polar residues" evidence="5">
    <location>
        <begin position="492"/>
        <end position="502"/>
    </location>
</feature>
<evidence type="ECO:0000256" key="1">
    <source>
        <dbReference type="ARBA" id="ARBA00007708"/>
    </source>
</evidence>
<evidence type="ECO:0000259" key="7">
    <source>
        <dbReference type="PROSITE" id="PS50909"/>
    </source>
</evidence>
<feature type="coiled-coil region" evidence="4">
    <location>
        <begin position="232"/>
        <end position="296"/>
    </location>
</feature>
<feature type="region of interest" description="Disordered" evidence="5">
    <location>
        <begin position="322"/>
        <end position="371"/>
    </location>
</feature>
<dbReference type="PROSITE" id="PS50909">
    <property type="entry name" value="GAT"/>
    <property type="match status" value="1"/>
</dbReference>
<dbReference type="Pfam" id="PF00790">
    <property type="entry name" value="VHS"/>
    <property type="match status" value="1"/>
</dbReference>
<dbReference type="CDD" id="cd14233">
    <property type="entry name" value="GAT_TOM1_like"/>
    <property type="match status" value="1"/>
</dbReference>
<keyword evidence="3" id="KW-0653">Protein transport</keyword>
<dbReference type="AlphaFoldDB" id="A0A7M5XEK1"/>
<feature type="compositionally biased region" description="Polar residues" evidence="5">
    <location>
        <begin position="361"/>
        <end position="370"/>
    </location>
</feature>
<dbReference type="GeneID" id="136824723"/>
<dbReference type="GO" id="GO:0016020">
    <property type="term" value="C:membrane"/>
    <property type="evidence" value="ECO:0007669"/>
    <property type="project" value="TreeGrafter"/>
</dbReference>
<feature type="compositionally biased region" description="Polar residues" evidence="5">
    <location>
        <begin position="168"/>
        <end position="178"/>
    </location>
</feature>
<protein>
    <recommendedName>
        <fullName evidence="10">TOM1-like protein 2</fullName>
    </recommendedName>
</protein>
<feature type="compositionally biased region" description="Basic and acidic residues" evidence="5">
    <location>
        <begin position="519"/>
        <end position="531"/>
    </location>
</feature>
<reference evidence="8" key="1">
    <citation type="submission" date="2021-01" db="UniProtKB">
        <authorList>
            <consortium name="EnsemblMetazoa"/>
        </authorList>
    </citation>
    <scope>IDENTIFICATION</scope>
</reference>
<dbReference type="PROSITE" id="PS50179">
    <property type="entry name" value="VHS"/>
    <property type="match status" value="1"/>
</dbReference>
<dbReference type="OrthoDB" id="2018246at2759"/>
<dbReference type="GO" id="GO:0015031">
    <property type="term" value="P:protein transport"/>
    <property type="evidence" value="ECO:0007669"/>
    <property type="project" value="UniProtKB-KW"/>
</dbReference>
<keyword evidence="4" id="KW-0175">Coiled coil</keyword>
<evidence type="ECO:0000259" key="6">
    <source>
        <dbReference type="PROSITE" id="PS50179"/>
    </source>
</evidence>
<dbReference type="GO" id="GO:0007165">
    <property type="term" value="P:signal transduction"/>
    <property type="evidence" value="ECO:0007669"/>
    <property type="project" value="TreeGrafter"/>
</dbReference>
<feature type="compositionally biased region" description="Polar residues" evidence="5">
    <location>
        <begin position="191"/>
        <end position="208"/>
    </location>
</feature>
<evidence type="ECO:0000256" key="5">
    <source>
        <dbReference type="SAM" id="MobiDB-lite"/>
    </source>
</evidence>
<dbReference type="PANTHER" id="PTHR13856:SF137">
    <property type="entry name" value="GH05942P"/>
    <property type="match status" value="1"/>
</dbReference>
<dbReference type="GO" id="GO:0035091">
    <property type="term" value="F:phosphatidylinositol binding"/>
    <property type="evidence" value="ECO:0007669"/>
    <property type="project" value="InterPro"/>
</dbReference>
<dbReference type="GO" id="GO:0043130">
    <property type="term" value="F:ubiquitin binding"/>
    <property type="evidence" value="ECO:0007669"/>
    <property type="project" value="InterPro"/>
</dbReference>
<dbReference type="EnsemblMetazoa" id="CLYHEMT022098.1">
    <property type="protein sequence ID" value="CLYHEMP022098.1"/>
    <property type="gene ID" value="CLYHEMG022098"/>
</dbReference>
<dbReference type="PANTHER" id="PTHR13856">
    <property type="entry name" value="VHS DOMAIN CONTAINING PROTEIN FAMILY"/>
    <property type="match status" value="1"/>
</dbReference>
<evidence type="ECO:0000256" key="2">
    <source>
        <dbReference type="ARBA" id="ARBA00022448"/>
    </source>
</evidence>
<dbReference type="InterPro" id="IPR038425">
    <property type="entry name" value="GAT_sf"/>
</dbReference>
<dbReference type="SUPFAM" id="SSF89009">
    <property type="entry name" value="GAT-like domain"/>
    <property type="match status" value="1"/>
</dbReference>
<dbReference type="InterPro" id="IPR014645">
    <property type="entry name" value="TOM1"/>
</dbReference>
<sequence length="531" mass="58890">MAALFGGNPFSSQVGQRIEQVTDSSRPSEDWTLILEICDIINENDEGPKDSIKAIRKRLSNKNAKCIIYTLTVVEACVKNCGPRFHKQIASKDFLNDLTKLLGQKGQPSSMPQVVQEKILSLIQSWSDAFRNAPELQNIKQTYDSLKQQGVEFPAQDLDKLAPIFTPSRLSDGSANQQAPPPRTYAPAPNSRPQTAPVSSAHHPQQQRMPPVGSPVHSPANNGPINPSPEQMAKLRSELDIVEGNVRVLNEMLSELQPGKENSGDYELLVELNKTCREMQKRLVSLLDRIANEEVTGVLLRINDDLNNVFIRYDRYDRNRKAVTGQVQPKPQDQVSTSPPQRSHAADTRTTGGSSLIDFSDLSSAQNQPNEQDDEFDMFAQSRGTTFADSRVSGSTYDDNREGVPSESFAGVMSAKGPYPKLPTPPPEPHDEADDDLEDVEKWLQGTNLEELEKQDRAAREEALRQNQPPHPGVQTSETLSSTEFDKFLSERATTGAQNAQLQPKEPQPARQMTNVISGEHEKTEDAMFGL</sequence>
<accession>A0A7M5XEK1</accession>
<dbReference type="SUPFAM" id="SSF48464">
    <property type="entry name" value="ENTH/VHS domain"/>
    <property type="match status" value="1"/>
</dbReference>
<evidence type="ECO:0000256" key="4">
    <source>
        <dbReference type="SAM" id="Coils"/>
    </source>
</evidence>
<dbReference type="InterPro" id="IPR008942">
    <property type="entry name" value="ENTH_VHS"/>
</dbReference>
<dbReference type="Gene3D" id="1.25.40.90">
    <property type="match status" value="1"/>
</dbReference>
<evidence type="ECO:0008006" key="10">
    <source>
        <dbReference type="Google" id="ProtNLM"/>
    </source>
</evidence>
<feature type="domain" description="GAT" evidence="7">
    <location>
        <begin position="230"/>
        <end position="318"/>
    </location>
</feature>
<name>A0A7M5XEK1_9CNID</name>
<dbReference type="Pfam" id="PF03127">
    <property type="entry name" value="GAT"/>
    <property type="match status" value="1"/>
</dbReference>
<dbReference type="GO" id="GO:0030276">
    <property type="term" value="F:clathrin binding"/>
    <property type="evidence" value="ECO:0007669"/>
    <property type="project" value="TreeGrafter"/>
</dbReference>
<organism evidence="8 9">
    <name type="scientific">Clytia hemisphaerica</name>
    <dbReference type="NCBI Taxonomy" id="252671"/>
    <lineage>
        <taxon>Eukaryota</taxon>
        <taxon>Metazoa</taxon>
        <taxon>Cnidaria</taxon>
        <taxon>Hydrozoa</taxon>
        <taxon>Hydroidolina</taxon>
        <taxon>Leptothecata</taxon>
        <taxon>Obeliida</taxon>
        <taxon>Clytiidae</taxon>
        <taxon>Clytia</taxon>
    </lineage>
</organism>
<proteinExistence type="inferred from homology"/>
<feature type="compositionally biased region" description="Polar residues" evidence="5">
    <location>
        <begin position="474"/>
        <end position="483"/>
    </location>
</feature>
<dbReference type="PIRSF" id="PIRSF036948">
    <property type="entry name" value="TOM1"/>
    <property type="match status" value="1"/>
</dbReference>
<feature type="compositionally biased region" description="Polar residues" evidence="5">
    <location>
        <begin position="219"/>
        <end position="229"/>
    </location>
</feature>
<dbReference type="CDD" id="cd03565">
    <property type="entry name" value="VHS_Tom1_like"/>
    <property type="match status" value="1"/>
</dbReference>
<comment type="similarity">
    <text evidence="1">Belongs to the TOM1 family.</text>
</comment>
<dbReference type="SMART" id="SM00288">
    <property type="entry name" value="VHS"/>
    <property type="match status" value="1"/>
</dbReference>
<feature type="compositionally biased region" description="Polar residues" evidence="5">
    <location>
        <begin position="325"/>
        <end position="341"/>
    </location>
</feature>
<evidence type="ECO:0000313" key="8">
    <source>
        <dbReference type="EnsemblMetazoa" id="CLYHEMP022098.1"/>
    </source>
</evidence>
<dbReference type="Gene3D" id="1.20.58.160">
    <property type="match status" value="1"/>
</dbReference>
<evidence type="ECO:0000313" key="9">
    <source>
        <dbReference type="Proteomes" id="UP000594262"/>
    </source>
</evidence>
<keyword evidence="2" id="KW-0813">Transport</keyword>
<feature type="region of interest" description="Disordered" evidence="5">
    <location>
        <begin position="385"/>
        <end position="531"/>
    </location>
</feature>
<evidence type="ECO:0000256" key="3">
    <source>
        <dbReference type="ARBA" id="ARBA00022927"/>
    </source>
</evidence>
<feature type="region of interest" description="Disordered" evidence="5">
    <location>
        <begin position="165"/>
        <end position="230"/>
    </location>
</feature>
<dbReference type="InterPro" id="IPR002014">
    <property type="entry name" value="VHS_dom"/>
</dbReference>
<dbReference type="GO" id="GO:0005768">
    <property type="term" value="C:endosome"/>
    <property type="evidence" value="ECO:0007669"/>
    <property type="project" value="TreeGrafter"/>
</dbReference>
<keyword evidence="9" id="KW-1185">Reference proteome</keyword>
<dbReference type="InterPro" id="IPR004152">
    <property type="entry name" value="GAT_dom"/>
</dbReference>
<dbReference type="RefSeq" id="XP_066936801.1">
    <property type="nucleotide sequence ID" value="XM_067080700.1"/>
</dbReference>